<dbReference type="InterPro" id="IPR051686">
    <property type="entry name" value="Lipoprotein_DolP"/>
</dbReference>
<organism evidence="2 3">
    <name type="scientific">Candidatus Enterovibrio escicola</name>
    <dbReference type="NCBI Taxonomy" id="1927127"/>
    <lineage>
        <taxon>Bacteria</taxon>
        <taxon>Pseudomonadati</taxon>
        <taxon>Pseudomonadota</taxon>
        <taxon>Gammaproteobacteria</taxon>
        <taxon>Vibrionales</taxon>
        <taxon>Vibrionaceae</taxon>
        <taxon>Enterovibrio</taxon>
    </lineage>
</organism>
<dbReference type="PROSITE" id="PS50914">
    <property type="entry name" value="BON"/>
    <property type="match status" value="2"/>
</dbReference>
<comment type="caution">
    <text evidence="2">The sequence shown here is derived from an EMBL/GenBank/DDBJ whole genome shotgun (WGS) entry which is preliminary data.</text>
</comment>
<dbReference type="AlphaFoldDB" id="A0A2A5T599"/>
<dbReference type="PANTHER" id="PTHR34606:SF4">
    <property type="entry name" value="OUTER MEMBRANE LIPOPROTEIN DOLP"/>
    <property type="match status" value="1"/>
</dbReference>
<evidence type="ECO:0000313" key="2">
    <source>
        <dbReference type="EMBL" id="PCS23359.1"/>
    </source>
</evidence>
<dbReference type="GeneID" id="66951288"/>
<proteinExistence type="predicted"/>
<dbReference type="InterPro" id="IPR007055">
    <property type="entry name" value="BON_dom"/>
</dbReference>
<accession>A0A2A5T599</accession>
<protein>
    <submittedName>
        <fullName evidence="2">21 kDa hemolysin</fullName>
    </submittedName>
</protein>
<keyword evidence="3" id="KW-1185">Reference proteome</keyword>
<dbReference type="Pfam" id="PF04972">
    <property type="entry name" value="BON"/>
    <property type="match status" value="2"/>
</dbReference>
<gene>
    <name evidence="2" type="ORF">BTN49_0956</name>
</gene>
<feature type="domain" description="BON" evidence="1">
    <location>
        <begin position="110"/>
        <end position="177"/>
    </location>
</feature>
<dbReference type="OrthoDB" id="9783990at2"/>
<dbReference type="Proteomes" id="UP000219020">
    <property type="component" value="Unassembled WGS sequence"/>
</dbReference>
<dbReference type="RefSeq" id="WP_097356093.1">
    <property type="nucleotide sequence ID" value="NZ_CAWNJE010000019.1"/>
</dbReference>
<evidence type="ECO:0000313" key="3">
    <source>
        <dbReference type="Proteomes" id="UP000219020"/>
    </source>
</evidence>
<name>A0A2A5T599_9GAMM</name>
<reference evidence="3" key="1">
    <citation type="submission" date="2017-04" db="EMBL/GenBank/DDBJ databases">
        <title>Genome evolution of the luminous symbionts of deep sea anglerfish.</title>
        <authorList>
            <person name="Hendry T.A."/>
        </authorList>
    </citation>
    <scope>NUCLEOTIDE SEQUENCE [LARGE SCALE GENOMIC DNA]</scope>
</reference>
<dbReference type="PANTHER" id="PTHR34606">
    <property type="entry name" value="BON DOMAIN-CONTAINING PROTEIN"/>
    <property type="match status" value="1"/>
</dbReference>
<sequence length="190" mass="21655">MGKRTFLLASVLMLNACSLIYEQDTRSTKIEWEDRQISMKIAGIVNRASFIDSIRVNAASYAGKVLLVGQAKTELLKQSLITKIRELDGIEIVYDQIRIKVPLSLYEVSKDTWLTAKVKSAIISSKRLRDVDIKVITEDREVFLLGYVSREQANDVVEITRNISGVKRVIKGFQYNEDKAEKTNKPHHVR</sequence>
<dbReference type="EMBL" id="NBYY01000010">
    <property type="protein sequence ID" value="PCS23359.1"/>
    <property type="molecule type" value="Genomic_DNA"/>
</dbReference>
<evidence type="ECO:0000259" key="1">
    <source>
        <dbReference type="PROSITE" id="PS50914"/>
    </source>
</evidence>
<feature type="domain" description="BON" evidence="1">
    <location>
        <begin position="33"/>
        <end position="101"/>
    </location>
</feature>